<dbReference type="Gene3D" id="1.25.40.10">
    <property type="entry name" value="Tetratricopeptide repeat domain"/>
    <property type="match status" value="1"/>
</dbReference>
<evidence type="ECO:0008006" key="5">
    <source>
        <dbReference type="Google" id="ProtNLM"/>
    </source>
</evidence>
<dbReference type="KEGG" id="suls:Sdiek1_2323"/>
<dbReference type="SUPFAM" id="SSF48452">
    <property type="entry name" value="TPR-like"/>
    <property type="match status" value="1"/>
</dbReference>
<evidence type="ECO:0000313" key="4">
    <source>
        <dbReference type="Proteomes" id="UP000196005"/>
    </source>
</evidence>
<proteinExistence type="predicted"/>
<evidence type="ECO:0000313" key="3">
    <source>
        <dbReference type="EMBL" id="ARU49474.1"/>
    </source>
</evidence>
<dbReference type="EMBL" id="CP021416">
    <property type="protein sequence ID" value="ARU49474.1"/>
    <property type="molecule type" value="Genomic_DNA"/>
</dbReference>
<protein>
    <recommendedName>
        <fullName evidence="5">Beta-barrel assembly-enhancing protease</fullName>
    </recommendedName>
</protein>
<dbReference type="SMART" id="SM00028">
    <property type="entry name" value="TPR"/>
    <property type="match status" value="3"/>
</dbReference>
<keyword evidence="4" id="KW-1185">Reference proteome</keyword>
<dbReference type="InterPro" id="IPR011990">
    <property type="entry name" value="TPR-like_helical_dom_sf"/>
</dbReference>
<dbReference type="PROSITE" id="PS50005">
    <property type="entry name" value="TPR"/>
    <property type="match status" value="2"/>
</dbReference>
<organism evidence="3 4">
    <name type="scientific">Sulfurospirillum diekertiae</name>
    <dbReference type="NCBI Taxonomy" id="1854492"/>
    <lineage>
        <taxon>Bacteria</taxon>
        <taxon>Pseudomonadati</taxon>
        <taxon>Campylobacterota</taxon>
        <taxon>Epsilonproteobacteria</taxon>
        <taxon>Campylobacterales</taxon>
        <taxon>Sulfurospirillaceae</taxon>
        <taxon>Sulfurospirillum</taxon>
    </lineage>
</organism>
<dbReference type="Pfam" id="PF14559">
    <property type="entry name" value="TPR_19"/>
    <property type="match status" value="1"/>
</dbReference>
<dbReference type="OrthoDB" id="5338908at2"/>
<evidence type="ECO:0000256" key="1">
    <source>
        <dbReference type="PROSITE-ProRule" id="PRU00339"/>
    </source>
</evidence>
<sequence length="234" mass="26520">MFRSAIALLCLAVTLFGATHSVCVTERSDTARAKEAIEAILSTEPNNTECMLQLANIYLKQGKIAQGFEILVDAYSIDPHNVQKSRIATVLPFALKVSNLKQQAAKTNDKDIWNKLGDGYFEMGIFNEASKMYQKSLAVDDMQHMIRLKRALALQKNAQIYTAIEEVQIVLIKEPTHLYANYYMGKFLAYDLRNREEARDFFVRAKASLIAQKDTFGYLEYTNLLSDITKELGE</sequence>
<feature type="repeat" description="TPR" evidence="1">
    <location>
        <begin position="48"/>
        <end position="81"/>
    </location>
</feature>
<dbReference type="RefSeq" id="WP_087439222.1">
    <property type="nucleotide sequence ID" value="NZ_CP021416.1"/>
</dbReference>
<keyword evidence="2" id="KW-0732">Signal</keyword>
<accession>A0A1Y0HQ34</accession>
<dbReference type="PANTHER" id="PTHR12558:SF13">
    <property type="entry name" value="CELL DIVISION CYCLE PROTEIN 27 HOMOLOG"/>
    <property type="match status" value="1"/>
</dbReference>
<reference evidence="4" key="1">
    <citation type="submission" date="2017-05" db="EMBL/GenBank/DDBJ databases">
        <title>Dechlorination kinetics govern the competition between two new strains of the genus Sulfurospirillum.</title>
        <authorList>
            <person name="Buttet G.F."/>
            <person name="Murray A.M."/>
            <person name="Goris T."/>
            <person name="Burion M."/>
            <person name="Lin B."/>
            <person name="Rolle M."/>
            <person name="Maillard J."/>
        </authorList>
    </citation>
    <scope>NUCLEOTIDE SEQUENCE [LARGE SCALE GENOMIC DNA]</scope>
    <source>
        <strain evidence="4">SL2-1</strain>
    </source>
</reference>
<evidence type="ECO:0000256" key="2">
    <source>
        <dbReference type="SAM" id="SignalP"/>
    </source>
</evidence>
<keyword evidence="1" id="KW-0802">TPR repeat</keyword>
<dbReference type="PANTHER" id="PTHR12558">
    <property type="entry name" value="CELL DIVISION CYCLE 16,23,27"/>
    <property type="match status" value="1"/>
</dbReference>
<feature type="chain" id="PRO_5012598241" description="Beta-barrel assembly-enhancing protease" evidence="2">
    <location>
        <begin position="22"/>
        <end position="234"/>
    </location>
</feature>
<name>A0A1Y0HQ34_9BACT</name>
<dbReference type="AlphaFoldDB" id="A0A1Y0HQ34"/>
<gene>
    <name evidence="3" type="ORF">Sdiek1_2323</name>
</gene>
<feature type="repeat" description="TPR" evidence="1">
    <location>
        <begin position="110"/>
        <end position="143"/>
    </location>
</feature>
<dbReference type="Proteomes" id="UP000196005">
    <property type="component" value="Chromosome"/>
</dbReference>
<dbReference type="InterPro" id="IPR019734">
    <property type="entry name" value="TPR_rpt"/>
</dbReference>
<feature type="signal peptide" evidence="2">
    <location>
        <begin position="1"/>
        <end position="21"/>
    </location>
</feature>